<protein>
    <submittedName>
        <fullName evidence="3">DUF1446 domain-containing protein</fullName>
    </submittedName>
</protein>
<gene>
    <name evidence="3" type="ORF">KGQ19_23815</name>
</gene>
<dbReference type="PANTHER" id="PTHR47585:SF1">
    <property type="entry name" value="DUF1446 DOMAIN-CONTAINING PROTEIN"/>
    <property type="match status" value="1"/>
</dbReference>
<feature type="domain" description="Acyclic terpene utilisation N-terminal" evidence="1">
    <location>
        <begin position="11"/>
        <end position="447"/>
    </location>
</feature>
<accession>A0ABS5KV22</accession>
<dbReference type="Pfam" id="PF07287">
    <property type="entry name" value="AtuA"/>
    <property type="match status" value="1"/>
</dbReference>
<dbReference type="Proteomes" id="UP000730482">
    <property type="component" value="Unassembled WGS sequence"/>
</dbReference>
<sequence length="594" mass="63939">MNTQVPPRRPVRIANSSGFYGDRLSAVREMVDGGPIDVLTGDYLAELTPLLLYKARERGGPGYARSFLAQMNQVLGSCQEKGIKVVTNAGGLEPARLAEDLRALVAHLGLRLSVAHIEGDDLLPRLAELRAKKVPFDNLDTGELYRDTAGPVSANAYLGGWGITAALAGGADIVVCGRVTDASLVVGPAAWWHRWNGEDWDALAGAVAAGHVIECGPQCTGGNYSFLDELPDTRVPGFPIAEVAHDGSAVITKHPGTGGVVSVGTVTAQLLYEIEGPAYTNPDVTAHFDTLRLTQQAPDRVEIRGAKGMTGPHKLKVALNYRGGYRNSVSLGITSLDIEAKAGLAEQQIFDTLGGRARFACVDVRLQRSDKPAEQARSDEEATAYLHITVKDPDPDKVGQAFTSAVASLSLAGYAGFHPTAPPTREVEYGVYWPTLIQDRHVDHVVVLPDGERVEIRPCRRPMGVPLHLGAPRPPEPFFSDGMKRLAPLGLVCGARSGDKGGNANVGMWTRTDRAYAWLRETLDVDTFQKLVPECSDLRVERFELPNLRALNFVVYGMLGEGVASSTRADPQAKGLGEFVRSRLVMVPVEFLNG</sequence>
<name>A0ABS5KV22_9ACTN</name>
<dbReference type="InterPro" id="IPR056362">
    <property type="entry name" value="AtuA-like_ferredoxin_dom"/>
</dbReference>
<proteinExistence type="predicted"/>
<evidence type="ECO:0000313" key="4">
    <source>
        <dbReference type="Proteomes" id="UP000730482"/>
    </source>
</evidence>
<evidence type="ECO:0000313" key="3">
    <source>
        <dbReference type="EMBL" id="MBS2549897.1"/>
    </source>
</evidence>
<dbReference type="InterPro" id="IPR010839">
    <property type="entry name" value="AtuA_N"/>
</dbReference>
<dbReference type="EMBL" id="JAAFYZ010000085">
    <property type="protein sequence ID" value="MBS2549897.1"/>
    <property type="molecule type" value="Genomic_DNA"/>
</dbReference>
<feature type="domain" description="AtuA-like ferredoxin-fold" evidence="2">
    <location>
        <begin position="489"/>
        <end position="581"/>
    </location>
</feature>
<reference evidence="3 4" key="1">
    <citation type="submission" date="2020-02" db="EMBL/GenBank/DDBJ databases">
        <title>Acidophilic actinobacteria isolated from forest soil.</title>
        <authorList>
            <person name="Golinska P."/>
        </authorList>
    </citation>
    <scope>NUCLEOTIDE SEQUENCE [LARGE SCALE GENOMIC DNA]</scope>
    <source>
        <strain evidence="3 4">NL8</strain>
    </source>
</reference>
<comment type="caution">
    <text evidence="3">The sequence shown here is derived from an EMBL/GenBank/DDBJ whole genome shotgun (WGS) entry which is preliminary data.</text>
</comment>
<organism evidence="3 4">
    <name type="scientific">Catenulispora pinistramenti</name>
    <dbReference type="NCBI Taxonomy" id="2705254"/>
    <lineage>
        <taxon>Bacteria</taxon>
        <taxon>Bacillati</taxon>
        <taxon>Actinomycetota</taxon>
        <taxon>Actinomycetes</taxon>
        <taxon>Catenulisporales</taxon>
        <taxon>Catenulisporaceae</taxon>
        <taxon>Catenulispora</taxon>
    </lineage>
</organism>
<keyword evidence="4" id="KW-1185">Reference proteome</keyword>
<dbReference type="PANTHER" id="PTHR47585">
    <property type="match status" value="1"/>
</dbReference>
<evidence type="ECO:0000259" key="2">
    <source>
        <dbReference type="Pfam" id="PF23544"/>
    </source>
</evidence>
<dbReference type="RefSeq" id="WP_212011717.1">
    <property type="nucleotide sequence ID" value="NZ_JAAFYZ010000085.1"/>
</dbReference>
<dbReference type="Pfam" id="PF23544">
    <property type="entry name" value="AtuA_ferredoxin"/>
    <property type="match status" value="1"/>
</dbReference>
<evidence type="ECO:0000259" key="1">
    <source>
        <dbReference type="Pfam" id="PF07287"/>
    </source>
</evidence>